<evidence type="ECO:0000256" key="2">
    <source>
        <dbReference type="ARBA" id="ARBA00009085"/>
    </source>
</evidence>
<evidence type="ECO:0000313" key="11">
    <source>
        <dbReference type="EMBL" id="KAF2189054.1"/>
    </source>
</evidence>
<dbReference type="GO" id="GO:0016579">
    <property type="term" value="P:protein deubiquitination"/>
    <property type="evidence" value="ECO:0007669"/>
    <property type="project" value="InterPro"/>
</dbReference>
<sequence>MSSPYFSDRATYAQHPYESHIPDSSTSLASSLLAVLIGVYVIFKALELLGYPVWLWLHLFLQMAYKSIHFSIPTNFASSFLSSSPSEDSDSADDAQKTEMQSRGSKVLSTVFGLNSSGLLKGVKGVTGALSKSPSNAPAGLGNWDNSCYQNSVIQGMASLPSFRNYLSRTTSQFRHLDTDTTNGALLNMINMLNDPENHGKHFWIRGKLKSMSTFQQQDAQEYYSKILDALDKEVLNASTRKRRSSASWLSTARRLIDSPATTAEESNLDSEDQQATEQPPQEQPEIISNPLDGLLAQRVGCIRCGYSEGLSLIPFNCVTVPLGTNWRLYDIRECLDEYTDLELIEGVECAKCTLLRTRDTLTGVLEKASEGIRDSITARLNTVQEALDDDDFEDATLIKKCSILKKNWVQSTKSRQAVIARAPKSLVIHINRSVFDEYTGAQLKNHNTVRFPAVLDLGSWCLGSRPSQSQQLDESLEEWSKDPAKSMLAGIDGEAVTDSPFQYTLRAAVTHFGRHENGHYICYRKHPFMSAELTPSEDATKLPVQERWWRLSDEDVWAVSEEDVLGQGGVFMLFYERVDDHLQASSAPRSLAVEHAAATIPESIPLPPAEIQSFDRERSSVDDTAAGVPLPDDDEGLSPFTPPESPVLPSTVSSTPVEAIAPNEVTDGSVIAPEEVTQVYSTATPDTSQTLVPDDTETSEADTVAYDSEDAPSTQMTSDDDVEPNIDSENKLPHAVPPSMSPGPHRMRTAGESTPRRGEGGRASLPMVAAT</sequence>
<accession>A0A6A6EB94</accession>
<keyword evidence="5" id="KW-0833">Ubl conjugation pathway</keyword>
<dbReference type="Proteomes" id="UP000800200">
    <property type="component" value="Unassembled WGS sequence"/>
</dbReference>
<name>A0A6A6EB94_9PEZI</name>
<dbReference type="PROSITE" id="PS50235">
    <property type="entry name" value="USP_3"/>
    <property type="match status" value="1"/>
</dbReference>
<evidence type="ECO:0000313" key="12">
    <source>
        <dbReference type="Proteomes" id="UP000800200"/>
    </source>
</evidence>
<organism evidence="11 12">
    <name type="scientific">Zopfia rhizophila CBS 207.26</name>
    <dbReference type="NCBI Taxonomy" id="1314779"/>
    <lineage>
        <taxon>Eukaryota</taxon>
        <taxon>Fungi</taxon>
        <taxon>Dikarya</taxon>
        <taxon>Ascomycota</taxon>
        <taxon>Pezizomycotina</taxon>
        <taxon>Dothideomycetes</taxon>
        <taxon>Dothideomycetes incertae sedis</taxon>
        <taxon>Zopfiaceae</taxon>
        <taxon>Zopfia</taxon>
    </lineage>
</organism>
<evidence type="ECO:0000256" key="9">
    <source>
        <dbReference type="SAM" id="Phobius"/>
    </source>
</evidence>
<dbReference type="EMBL" id="ML994622">
    <property type="protein sequence ID" value="KAF2189054.1"/>
    <property type="molecule type" value="Genomic_DNA"/>
</dbReference>
<keyword evidence="7" id="KW-0788">Thiol protease</keyword>
<dbReference type="PANTHER" id="PTHR24006:SF888">
    <property type="entry name" value="UBIQUITIN CARBOXYL-TERMINAL HYDROLASE 30"/>
    <property type="match status" value="1"/>
</dbReference>
<dbReference type="AlphaFoldDB" id="A0A6A6EB94"/>
<dbReference type="PANTHER" id="PTHR24006">
    <property type="entry name" value="UBIQUITIN CARBOXYL-TERMINAL HYDROLASE"/>
    <property type="match status" value="1"/>
</dbReference>
<feature type="transmembrane region" description="Helical" evidence="9">
    <location>
        <begin position="25"/>
        <end position="43"/>
    </location>
</feature>
<keyword evidence="9" id="KW-0812">Transmembrane</keyword>
<feature type="compositionally biased region" description="Polar residues" evidence="8">
    <location>
        <begin position="682"/>
        <end position="692"/>
    </location>
</feature>
<feature type="domain" description="USP" evidence="10">
    <location>
        <begin position="139"/>
        <end position="579"/>
    </location>
</feature>
<keyword evidence="9" id="KW-1133">Transmembrane helix</keyword>
<comment type="similarity">
    <text evidence="2">Belongs to the peptidase C19 family.</text>
</comment>
<protein>
    <recommendedName>
        <fullName evidence="3">ubiquitinyl hydrolase 1</fullName>
        <ecNumber evidence="3">3.4.19.12</ecNumber>
    </recommendedName>
</protein>
<keyword evidence="12" id="KW-1185">Reference proteome</keyword>
<feature type="region of interest" description="Disordered" evidence="8">
    <location>
        <begin position="614"/>
        <end position="655"/>
    </location>
</feature>
<evidence type="ECO:0000256" key="1">
    <source>
        <dbReference type="ARBA" id="ARBA00000707"/>
    </source>
</evidence>
<dbReference type="InterPro" id="IPR001394">
    <property type="entry name" value="Peptidase_C19_UCH"/>
</dbReference>
<dbReference type="SUPFAM" id="SSF54001">
    <property type="entry name" value="Cysteine proteinases"/>
    <property type="match status" value="1"/>
</dbReference>
<reference evidence="11" key="1">
    <citation type="journal article" date="2020" name="Stud. Mycol.">
        <title>101 Dothideomycetes genomes: a test case for predicting lifestyles and emergence of pathogens.</title>
        <authorList>
            <person name="Haridas S."/>
            <person name="Albert R."/>
            <person name="Binder M."/>
            <person name="Bloem J."/>
            <person name="Labutti K."/>
            <person name="Salamov A."/>
            <person name="Andreopoulos B."/>
            <person name="Baker S."/>
            <person name="Barry K."/>
            <person name="Bills G."/>
            <person name="Bluhm B."/>
            <person name="Cannon C."/>
            <person name="Castanera R."/>
            <person name="Culley D."/>
            <person name="Daum C."/>
            <person name="Ezra D."/>
            <person name="Gonzalez J."/>
            <person name="Henrissat B."/>
            <person name="Kuo A."/>
            <person name="Liang C."/>
            <person name="Lipzen A."/>
            <person name="Lutzoni F."/>
            <person name="Magnuson J."/>
            <person name="Mondo S."/>
            <person name="Nolan M."/>
            <person name="Ohm R."/>
            <person name="Pangilinan J."/>
            <person name="Park H.-J."/>
            <person name="Ramirez L."/>
            <person name="Alfaro M."/>
            <person name="Sun H."/>
            <person name="Tritt A."/>
            <person name="Yoshinaga Y."/>
            <person name="Zwiers L.-H."/>
            <person name="Turgeon B."/>
            <person name="Goodwin S."/>
            <person name="Spatafora J."/>
            <person name="Crous P."/>
            <person name="Grigoriev I."/>
        </authorList>
    </citation>
    <scope>NUCLEOTIDE SEQUENCE</scope>
    <source>
        <strain evidence="11">CBS 207.26</strain>
    </source>
</reference>
<evidence type="ECO:0000256" key="8">
    <source>
        <dbReference type="SAM" id="MobiDB-lite"/>
    </source>
</evidence>
<dbReference type="EC" id="3.4.19.12" evidence="3"/>
<feature type="region of interest" description="Disordered" evidence="8">
    <location>
        <begin position="682"/>
        <end position="772"/>
    </location>
</feature>
<dbReference type="Gene3D" id="3.90.70.10">
    <property type="entry name" value="Cysteine proteinases"/>
    <property type="match status" value="1"/>
</dbReference>
<dbReference type="GO" id="GO:0005829">
    <property type="term" value="C:cytosol"/>
    <property type="evidence" value="ECO:0007669"/>
    <property type="project" value="TreeGrafter"/>
</dbReference>
<evidence type="ECO:0000256" key="4">
    <source>
        <dbReference type="ARBA" id="ARBA00022670"/>
    </source>
</evidence>
<dbReference type="OrthoDB" id="2020758at2759"/>
<gene>
    <name evidence="11" type="ORF">K469DRAFT_748238</name>
</gene>
<evidence type="ECO:0000256" key="6">
    <source>
        <dbReference type="ARBA" id="ARBA00022801"/>
    </source>
</evidence>
<keyword evidence="9" id="KW-0472">Membrane</keyword>
<evidence type="ECO:0000259" key="10">
    <source>
        <dbReference type="PROSITE" id="PS50235"/>
    </source>
</evidence>
<dbReference type="Pfam" id="PF00443">
    <property type="entry name" value="UCH"/>
    <property type="match status" value="1"/>
</dbReference>
<proteinExistence type="inferred from homology"/>
<keyword evidence="4" id="KW-0645">Protease</keyword>
<evidence type="ECO:0000256" key="7">
    <source>
        <dbReference type="ARBA" id="ARBA00022807"/>
    </source>
</evidence>
<dbReference type="GO" id="GO:0006508">
    <property type="term" value="P:proteolysis"/>
    <property type="evidence" value="ECO:0007669"/>
    <property type="project" value="UniProtKB-KW"/>
</dbReference>
<dbReference type="GO" id="GO:0004843">
    <property type="term" value="F:cysteine-type deubiquitinase activity"/>
    <property type="evidence" value="ECO:0007669"/>
    <property type="project" value="UniProtKB-EC"/>
</dbReference>
<dbReference type="GO" id="GO:0005634">
    <property type="term" value="C:nucleus"/>
    <property type="evidence" value="ECO:0007669"/>
    <property type="project" value="TreeGrafter"/>
</dbReference>
<keyword evidence="6" id="KW-0378">Hydrolase</keyword>
<dbReference type="CDD" id="cd02662">
    <property type="entry name" value="Peptidase_C19F"/>
    <property type="match status" value="1"/>
</dbReference>
<evidence type="ECO:0000256" key="5">
    <source>
        <dbReference type="ARBA" id="ARBA00022786"/>
    </source>
</evidence>
<dbReference type="InterPro" id="IPR038765">
    <property type="entry name" value="Papain-like_cys_pep_sf"/>
</dbReference>
<evidence type="ECO:0000256" key="3">
    <source>
        <dbReference type="ARBA" id="ARBA00012759"/>
    </source>
</evidence>
<comment type="catalytic activity">
    <reaction evidence="1">
        <text>Thiol-dependent hydrolysis of ester, thioester, amide, peptide and isopeptide bonds formed by the C-terminal Gly of ubiquitin (a 76-residue protein attached to proteins as an intracellular targeting signal).</text>
        <dbReference type="EC" id="3.4.19.12"/>
    </reaction>
</comment>
<feature type="region of interest" description="Disordered" evidence="8">
    <location>
        <begin position="260"/>
        <end position="287"/>
    </location>
</feature>
<dbReference type="InterPro" id="IPR050164">
    <property type="entry name" value="Peptidase_C19"/>
</dbReference>
<dbReference type="InterPro" id="IPR028889">
    <property type="entry name" value="USP"/>
</dbReference>